<evidence type="ECO:0000313" key="2">
    <source>
        <dbReference type="EMBL" id="TGZ80086.1"/>
    </source>
</evidence>
<keyword evidence="3" id="KW-1185">Reference proteome</keyword>
<evidence type="ECO:0000313" key="3">
    <source>
        <dbReference type="Proteomes" id="UP000298138"/>
    </source>
</evidence>
<dbReference type="EMBL" id="ML220127">
    <property type="protein sequence ID" value="TGZ80086.1"/>
    <property type="molecule type" value="Genomic_DNA"/>
</dbReference>
<feature type="compositionally biased region" description="Polar residues" evidence="1">
    <location>
        <begin position="27"/>
        <end position="46"/>
    </location>
</feature>
<proteinExistence type="predicted"/>
<feature type="region of interest" description="Disordered" evidence="1">
    <location>
        <begin position="26"/>
        <end position="49"/>
    </location>
</feature>
<accession>A0A4S2MUC2</accession>
<sequence>MTDLSSHTQRFPHDSHHIPQHLLPSFNILSSGSSTEHNSDQNQATHTRSHIHDTIHHRDFPRSVIQQAQARHEHKVHGRHGRCICEIAVIACLPHVRPFKVNYGGGTEPRSYHRYLSYVSLRQHTGVYASRISIYHGESIARCG</sequence>
<name>A0A4S2MUC2_9PEZI</name>
<reference evidence="2 3" key="1">
    <citation type="submission" date="2019-04" db="EMBL/GenBank/DDBJ databases">
        <title>Comparative genomics and transcriptomics to analyze fruiting body development in filamentous ascomycetes.</title>
        <authorList>
            <consortium name="DOE Joint Genome Institute"/>
            <person name="Lutkenhaus R."/>
            <person name="Traeger S."/>
            <person name="Breuer J."/>
            <person name="Kuo A."/>
            <person name="Lipzen A."/>
            <person name="Pangilinan J."/>
            <person name="Dilworth D."/>
            <person name="Sandor L."/>
            <person name="Poggeler S."/>
            <person name="Barry K."/>
            <person name="Grigoriev I.V."/>
            <person name="Nowrousian M."/>
        </authorList>
    </citation>
    <scope>NUCLEOTIDE SEQUENCE [LARGE SCALE GENOMIC DNA]</scope>
    <source>
        <strain evidence="2 3">CBS 389.68</strain>
    </source>
</reference>
<evidence type="ECO:0000256" key="1">
    <source>
        <dbReference type="SAM" id="MobiDB-lite"/>
    </source>
</evidence>
<protein>
    <submittedName>
        <fullName evidence="2">Uncharacterized protein</fullName>
    </submittedName>
</protein>
<dbReference type="Proteomes" id="UP000298138">
    <property type="component" value="Unassembled WGS sequence"/>
</dbReference>
<organism evidence="2 3">
    <name type="scientific">Ascodesmis nigricans</name>
    <dbReference type="NCBI Taxonomy" id="341454"/>
    <lineage>
        <taxon>Eukaryota</taxon>
        <taxon>Fungi</taxon>
        <taxon>Dikarya</taxon>
        <taxon>Ascomycota</taxon>
        <taxon>Pezizomycotina</taxon>
        <taxon>Pezizomycetes</taxon>
        <taxon>Pezizales</taxon>
        <taxon>Ascodesmidaceae</taxon>
        <taxon>Ascodesmis</taxon>
    </lineage>
</organism>
<gene>
    <name evidence="2" type="ORF">EX30DRAFT_69027</name>
</gene>
<dbReference type="InParanoid" id="A0A4S2MUC2"/>
<dbReference type="AlphaFoldDB" id="A0A4S2MUC2"/>